<keyword evidence="7" id="KW-0805">Transcription regulation</keyword>
<feature type="compositionally biased region" description="Polar residues" evidence="14">
    <location>
        <begin position="623"/>
        <end position="638"/>
    </location>
</feature>
<evidence type="ECO:0000256" key="1">
    <source>
        <dbReference type="ARBA" id="ARBA00004123"/>
    </source>
</evidence>
<evidence type="ECO:0000259" key="16">
    <source>
        <dbReference type="PROSITE" id="PS50217"/>
    </source>
</evidence>
<feature type="region of interest" description="Disordered" evidence="14">
    <location>
        <begin position="359"/>
        <end position="383"/>
    </location>
</feature>
<keyword evidence="6 15" id="KW-1133">Transmembrane helix</keyword>
<keyword evidence="12" id="KW-0539">Nucleus</keyword>
<evidence type="ECO:0000256" key="15">
    <source>
        <dbReference type="SAM" id="Phobius"/>
    </source>
</evidence>
<evidence type="ECO:0000313" key="17">
    <source>
        <dbReference type="EMBL" id="CAL1352265.1"/>
    </source>
</evidence>
<organism evidence="17 18">
    <name type="scientific">Linum trigynum</name>
    <dbReference type="NCBI Taxonomy" id="586398"/>
    <lineage>
        <taxon>Eukaryota</taxon>
        <taxon>Viridiplantae</taxon>
        <taxon>Streptophyta</taxon>
        <taxon>Embryophyta</taxon>
        <taxon>Tracheophyta</taxon>
        <taxon>Spermatophyta</taxon>
        <taxon>Magnoliopsida</taxon>
        <taxon>eudicotyledons</taxon>
        <taxon>Gunneridae</taxon>
        <taxon>Pentapetalae</taxon>
        <taxon>rosids</taxon>
        <taxon>fabids</taxon>
        <taxon>Malpighiales</taxon>
        <taxon>Linaceae</taxon>
        <taxon>Linum</taxon>
    </lineage>
</organism>
<evidence type="ECO:0000256" key="9">
    <source>
        <dbReference type="ARBA" id="ARBA00023136"/>
    </source>
</evidence>
<dbReference type="GO" id="GO:0006950">
    <property type="term" value="P:response to stress"/>
    <property type="evidence" value="ECO:0007669"/>
    <property type="project" value="UniProtKB-ARBA"/>
</dbReference>
<keyword evidence="11" id="KW-0325">Glycoprotein</keyword>
<keyword evidence="10" id="KW-0804">Transcription</keyword>
<protein>
    <recommendedName>
        <fullName evidence="16">BZIP domain-containing protein</fullName>
    </recommendedName>
</protein>
<feature type="region of interest" description="Disordered" evidence="14">
    <location>
        <begin position="1"/>
        <end position="21"/>
    </location>
</feature>
<dbReference type="Proteomes" id="UP001497516">
    <property type="component" value="Chromosome 1"/>
</dbReference>
<comment type="subcellular location">
    <subcellularLocation>
        <location evidence="2">Endoplasmic reticulum membrane</location>
        <topology evidence="2">Single-pass membrane protein</topology>
    </subcellularLocation>
    <subcellularLocation>
        <location evidence="1">Nucleus</location>
    </subcellularLocation>
</comment>
<feature type="region of interest" description="Disordered" evidence="14">
    <location>
        <begin position="75"/>
        <end position="137"/>
    </location>
</feature>
<feature type="region of interest" description="Disordered" evidence="14">
    <location>
        <begin position="441"/>
        <end position="474"/>
    </location>
</feature>
<evidence type="ECO:0000256" key="6">
    <source>
        <dbReference type="ARBA" id="ARBA00022989"/>
    </source>
</evidence>
<dbReference type="SUPFAM" id="SSF57959">
    <property type="entry name" value="Leucine zipper domain"/>
    <property type="match status" value="1"/>
</dbReference>
<dbReference type="GO" id="GO:0003677">
    <property type="term" value="F:DNA binding"/>
    <property type="evidence" value="ECO:0007669"/>
    <property type="project" value="UniProtKB-KW"/>
</dbReference>
<evidence type="ECO:0000313" key="18">
    <source>
        <dbReference type="Proteomes" id="UP001497516"/>
    </source>
</evidence>
<feature type="transmembrane region" description="Helical" evidence="15">
    <location>
        <begin position="386"/>
        <end position="408"/>
    </location>
</feature>
<feature type="region of interest" description="Disordered" evidence="14">
    <location>
        <begin position="622"/>
        <end position="645"/>
    </location>
</feature>
<comment type="subunit">
    <text evidence="13">Interacts with BZIP28.</text>
</comment>
<dbReference type="InterPro" id="IPR004827">
    <property type="entry name" value="bZIP"/>
</dbReference>
<dbReference type="CDD" id="cd14704">
    <property type="entry name" value="bZIP_HY5-like"/>
    <property type="match status" value="1"/>
</dbReference>
<dbReference type="GO" id="GO:0005634">
    <property type="term" value="C:nucleus"/>
    <property type="evidence" value="ECO:0007669"/>
    <property type="project" value="UniProtKB-SubCell"/>
</dbReference>
<dbReference type="PANTHER" id="PTHR47416:SF3">
    <property type="entry name" value="BZIP TRANSCRIPTION FACTOR 17-RELATED"/>
    <property type="match status" value="1"/>
</dbReference>
<feature type="compositionally biased region" description="Basic and acidic residues" evidence="14">
    <location>
        <begin position="442"/>
        <end position="460"/>
    </location>
</feature>
<reference evidence="17 18" key="1">
    <citation type="submission" date="2024-04" db="EMBL/GenBank/DDBJ databases">
        <authorList>
            <person name="Fracassetti M."/>
        </authorList>
    </citation>
    <scope>NUCLEOTIDE SEQUENCE [LARGE SCALE GENOMIC DNA]</scope>
</reference>
<feature type="region of interest" description="Disordered" evidence="14">
    <location>
        <begin position="151"/>
        <end position="270"/>
    </location>
</feature>
<dbReference type="EMBL" id="OZ034813">
    <property type="protein sequence ID" value="CAL1352265.1"/>
    <property type="molecule type" value="Genomic_DNA"/>
</dbReference>
<feature type="region of interest" description="Disordered" evidence="14">
    <location>
        <begin position="29"/>
        <end position="48"/>
    </location>
</feature>
<dbReference type="Pfam" id="PF00170">
    <property type="entry name" value="bZIP_1"/>
    <property type="match status" value="1"/>
</dbReference>
<evidence type="ECO:0000256" key="4">
    <source>
        <dbReference type="ARBA" id="ARBA00022692"/>
    </source>
</evidence>
<feature type="domain" description="BZIP" evidence="16">
    <location>
        <begin position="252"/>
        <end position="312"/>
    </location>
</feature>
<keyword evidence="9 15" id="KW-0472">Membrane</keyword>
<evidence type="ECO:0000256" key="3">
    <source>
        <dbReference type="ARBA" id="ARBA00007163"/>
    </source>
</evidence>
<evidence type="ECO:0000256" key="12">
    <source>
        <dbReference type="ARBA" id="ARBA00023242"/>
    </source>
</evidence>
<accession>A0AAV2C8V0</accession>
<keyword evidence="4 15" id="KW-0812">Transmembrane</keyword>
<evidence type="ECO:0000256" key="11">
    <source>
        <dbReference type="ARBA" id="ARBA00023180"/>
    </source>
</evidence>
<evidence type="ECO:0000256" key="14">
    <source>
        <dbReference type="SAM" id="MobiDB-lite"/>
    </source>
</evidence>
<comment type="similarity">
    <text evidence="3">Belongs to the bZIP family.</text>
</comment>
<evidence type="ECO:0000256" key="10">
    <source>
        <dbReference type="ARBA" id="ARBA00023163"/>
    </source>
</evidence>
<evidence type="ECO:0000256" key="13">
    <source>
        <dbReference type="ARBA" id="ARBA00065888"/>
    </source>
</evidence>
<evidence type="ECO:0000256" key="2">
    <source>
        <dbReference type="ARBA" id="ARBA00004389"/>
    </source>
</evidence>
<dbReference type="AlphaFoldDB" id="A0AAV2C8V0"/>
<sequence length="746" mass="79616">MADSVLEPLPPPPPISDADSLLAPPLDPLFFSSSSSTNPDQHGFIPSDLPSFDFDGGFDVNFDFDAFLDPLYFPPETESFPLPESGGTIALEAGGSPESDNSVVSGGEGDGCSDVGKYFNRSPSRAGSCDSDEGSTASGAAAAVGIANCTAASPASSHGSGSGGKSDASETMDASSPDSGTFPVKDEDANAKKKRSGGGGALPKRKKDASHDGSARRQKCRVSEIPKSNSSSQGSDAKTEECGSFGPFGEEDEKKKARLMRNRESAQLSRQRKKHYVEELEDKVRAMHSAIADLNGRVSYFMAENASLRQQLGGGNGLCPPPMYPPPMAPMPYPWMPCPPYMVKPQGSQVPLVPIPRLKPQQPAASAKSKKGETTTKKSETKTKKVASVSFLGLLFFILMFGGLLPVINVKYGGPGENVASRSGDSFLDQHFRGRVLVVDGHSNRSSDNSHNRVHCEKSKSGGAEHIPKPGGFAYPDNSSEQLHASLYVPRNDKLVKIDGNLIIHSILASERTATTGSKEKKTTESTPMETSLAIPKDFSGALAIRDGNNRGRFYRTPAEQQKAIGSRSADNLKEQFKSSAADGKLQQWFHQGLAGPMLSSGICSEVFQFDVSPSPGAIVSSPPVTNLTREPHQNATPPSDKKKHRRILHGLPVVPFPGSDLNVTGEHKGRKNETFNIQGNNSKAPASSMVVSVLVDPREIADTEVDGVYVPKSLSRVFVVVLVDSVKYVTYSCMLPRSSPHLVRA</sequence>
<dbReference type="GO" id="GO:0003700">
    <property type="term" value="F:DNA-binding transcription factor activity"/>
    <property type="evidence" value="ECO:0007669"/>
    <property type="project" value="InterPro"/>
</dbReference>
<dbReference type="PROSITE" id="PS50217">
    <property type="entry name" value="BZIP"/>
    <property type="match status" value="1"/>
</dbReference>
<dbReference type="SMART" id="SM00338">
    <property type="entry name" value="BRLZ"/>
    <property type="match status" value="1"/>
</dbReference>
<dbReference type="PANTHER" id="PTHR47416">
    <property type="entry name" value="BASIC-LEUCINE ZIPPER TRANSCRIPTION FACTOR F-RELATED"/>
    <property type="match status" value="1"/>
</dbReference>
<evidence type="ECO:0000256" key="7">
    <source>
        <dbReference type="ARBA" id="ARBA00023015"/>
    </source>
</evidence>
<feature type="compositionally biased region" description="Polar residues" evidence="14">
    <location>
        <begin position="226"/>
        <end position="236"/>
    </location>
</feature>
<keyword evidence="5" id="KW-0256">Endoplasmic reticulum</keyword>
<gene>
    <name evidence="17" type="ORF">LTRI10_LOCUS247</name>
</gene>
<evidence type="ECO:0000256" key="5">
    <source>
        <dbReference type="ARBA" id="ARBA00022824"/>
    </source>
</evidence>
<name>A0AAV2C8V0_9ROSI</name>
<feature type="compositionally biased region" description="Basic and acidic residues" evidence="14">
    <location>
        <begin position="370"/>
        <end position="383"/>
    </location>
</feature>
<proteinExistence type="inferred from homology"/>
<dbReference type="GO" id="GO:0005789">
    <property type="term" value="C:endoplasmic reticulum membrane"/>
    <property type="evidence" value="ECO:0007669"/>
    <property type="project" value="UniProtKB-SubCell"/>
</dbReference>
<dbReference type="Gene3D" id="1.20.5.170">
    <property type="match status" value="1"/>
</dbReference>
<dbReference type="FunFam" id="1.20.5.170:FF:000085">
    <property type="entry name" value="bZIP transcription factor 49"/>
    <property type="match status" value="1"/>
</dbReference>
<evidence type="ECO:0000256" key="8">
    <source>
        <dbReference type="ARBA" id="ARBA00023125"/>
    </source>
</evidence>
<keyword evidence="18" id="KW-1185">Reference proteome</keyword>
<keyword evidence="8" id="KW-0238">DNA-binding</keyword>
<dbReference type="InterPro" id="IPR046347">
    <property type="entry name" value="bZIP_sf"/>
</dbReference>